<name>A0A8J5YZD7_9ROSI</name>
<accession>A0A8J5YZD7</accession>
<evidence type="ECO:0000313" key="2">
    <source>
        <dbReference type="Proteomes" id="UP000701853"/>
    </source>
</evidence>
<sequence>MKPIIRDPAGFPILAIYEFLFCVRCSHSIHMTTIRLNVLTININENIINF</sequence>
<keyword evidence="2" id="KW-1185">Reference proteome</keyword>
<gene>
    <name evidence="1" type="ORF">CXB51_013813</name>
</gene>
<organism evidence="1 2">
    <name type="scientific">Gossypium anomalum</name>
    <dbReference type="NCBI Taxonomy" id="47600"/>
    <lineage>
        <taxon>Eukaryota</taxon>
        <taxon>Viridiplantae</taxon>
        <taxon>Streptophyta</taxon>
        <taxon>Embryophyta</taxon>
        <taxon>Tracheophyta</taxon>
        <taxon>Spermatophyta</taxon>
        <taxon>Magnoliopsida</taxon>
        <taxon>eudicotyledons</taxon>
        <taxon>Gunneridae</taxon>
        <taxon>Pentapetalae</taxon>
        <taxon>rosids</taxon>
        <taxon>malvids</taxon>
        <taxon>Malvales</taxon>
        <taxon>Malvaceae</taxon>
        <taxon>Malvoideae</taxon>
        <taxon>Gossypium</taxon>
    </lineage>
</organism>
<protein>
    <submittedName>
        <fullName evidence="1">Uncharacterized protein</fullName>
    </submittedName>
</protein>
<dbReference type="Proteomes" id="UP000701853">
    <property type="component" value="Chromosome 6"/>
</dbReference>
<proteinExistence type="predicted"/>
<reference evidence="1 2" key="1">
    <citation type="journal article" date="2021" name="bioRxiv">
        <title>The Gossypium anomalum genome as a resource for cotton improvement and evolutionary analysis of hybrid incompatibility.</title>
        <authorList>
            <person name="Grover C.E."/>
            <person name="Yuan D."/>
            <person name="Arick M.A."/>
            <person name="Miller E.R."/>
            <person name="Hu G."/>
            <person name="Peterson D.G."/>
            <person name="Wendel J.F."/>
            <person name="Udall J.A."/>
        </authorList>
    </citation>
    <scope>NUCLEOTIDE SEQUENCE [LARGE SCALE GENOMIC DNA]</scope>
    <source>
        <strain evidence="1">JFW-Udall</strain>
        <tissue evidence="1">Leaf</tissue>
    </source>
</reference>
<dbReference type="EMBL" id="JAHUZN010000006">
    <property type="protein sequence ID" value="KAG8490695.1"/>
    <property type="molecule type" value="Genomic_DNA"/>
</dbReference>
<comment type="caution">
    <text evidence="1">The sequence shown here is derived from an EMBL/GenBank/DDBJ whole genome shotgun (WGS) entry which is preliminary data.</text>
</comment>
<dbReference type="AlphaFoldDB" id="A0A8J5YZD7"/>
<evidence type="ECO:0000313" key="1">
    <source>
        <dbReference type="EMBL" id="KAG8490695.1"/>
    </source>
</evidence>